<proteinExistence type="predicted"/>
<sequence length="117" mass="13118">MLICLPLLPMVTLRYSGQGICWRPPIYLPGNKNKKLQSCFNVIIAFFSLFYCLASFCSCLFFVVLTVCLSLLNLLCLSLLNLLCLSLPNLLCLSLPKLLTFLNSCLSLFSIQIMSII</sequence>
<dbReference type="AlphaFoldDB" id="A0A8D9FBV6"/>
<feature type="transmembrane region" description="Helical" evidence="1">
    <location>
        <begin position="71"/>
        <end position="91"/>
    </location>
</feature>
<accession>A0A8D9FBV6</accession>
<keyword evidence="1" id="KW-1133">Transmembrane helix</keyword>
<protein>
    <submittedName>
        <fullName evidence="2">Uncharacterized protein</fullName>
    </submittedName>
</protein>
<reference evidence="2" key="1">
    <citation type="submission" date="2021-05" db="EMBL/GenBank/DDBJ databases">
        <authorList>
            <person name="Alioto T."/>
            <person name="Alioto T."/>
            <person name="Gomez Garrido J."/>
        </authorList>
    </citation>
    <scope>NUCLEOTIDE SEQUENCE</scope>
</reference>
<evidence type="ECO:0000256" key="1">
    <source>
        <dbReference type="SAM" id="Phobius"/>
    </source>
</evidence>
<dbReference type="EMBL" id="HBUF01629070">
    <property type="protein sequence ID" value="CAG6782760.1"/>
    <property type="molecule type" value="Transcribed_RNA"/>
</dbReference>
<keyword evidence="1" id="KW-0472">Membrane</keyword>
<evidence type="ECO:0000313" key="2">
    <source>
        <dbReference type="EMBL" id="CAG6782760.1"/>
    </source>
</evidence>
<name>A0A8D9FBV6_9HEMI</name>
<organism evidence="2">
    <name type="scientific">Cacopsylla melanoneura</name>
    <dbReference type="NCBI Taxonomy" id="428564"/>
    <lineage>
        <taxon>Eukaryota</taxon>
        <taxon>Metazoa</taxon>
        <taxon>Ecdysozoa</taxon>
        <taxon>Arthropoda</taxon>
        <taxon>Hexapoda</taxon>
        <taxon>Insecta</taxon>
        <taxon>Pterygota</taxon>
        <taxon>Neoptera</taxon>
        <taxon>Paraneoptera</taxon>
        <taxon>Hemiptera</taxon>
        <taxon>Sternorrhyncha</taxon>
        <taxon>Psylloidea</taxon>
        <taxon>Psyllidae</taxon>
        <taxon>Psyllinae</taxon>
        <taxon>Cacopsylla</taxon>
    </lineage>
</organism>
<keyword evidence="1" id="KW-0812">Transmembrane</keyword>
<feature type="transmembrane region" description="Helical" evidence="1">
    <location>
        <begin position="42"/>
        <end position="64"/>
    </location>
</feature>